<gene>
    <name evidence="4" type="ORF">DDZ16_02440</name>
</gene>
<keyword evidence="2" id="KW-0732">Signal</keyword>
<dbReference type="NCBIfam" id="TIGR04183">
    <property type="entry name" value="Por_Secre_tail"/>
    <property type="match status" value="1"/>
</dbReference>
<reference evidence="4 5" key="1">
    <citation type="submission" date="2018-05" db="EMBL/GenBank/DDBJ databases">
        <title>Marinilabilia rubrum sp. nov., isolated from saltern sediment.</title>
        <authorList>
            <person name="Zhang R."/>
        </authorList>
    </citation>
    <scope>NUCLEOTIDE SEQUENCE [LARGE SCALE GENOMIC DNA]</scope>
    <source>
        <strain evidence="4 5">WTE16</strain>
    </source>
</reference>
<protein>
    <recommendedName>
        <fullName evidence="3">Fibronectin type-III domain-containing protein</fullName>
    </recommendedName>
</protein>
<organism evidence="4 5">
    <name type="scientific">Marinilabilia rubra</name>
    <dbReference type="NCBI Taxonomy" id="2162893"/>
    <lineage>
        <taxon>Bacteria</taxon>
        <taxon>Pseudomonadati</taxon>
        <taxon>Bacteroidota</taxon>
        <taxon>Bacteroidia</taxon>
        <taxon>Marinilabiliales</taxon>
        <taxon>Marinilabiliaceae</taxon>
        <taxon>Marinilabilia</taxon>
    </lineage>
</organism>
<dbReference type="InterPro" id="IPR003961">
    <property type="entry name" value="FN3_dom"/>
</dbReference>
<feature type="signal peptide" evidence="2">
    <location>
        <begin position="1"/>
        <end position="20"/>
    </location>
</feature>
<dbReference type="SUPFAM" id="SSF51445">
    <property type="entry name" value="(Trans)glycosidases"/>
    <property type="match status" value="1"/>
</dbReference>
<dbReference type="Proteomes" id="UP000244956">
    <property type="component" value="Unassembled WGS sequence"/>
</dbReference>
<evidence type="ECO:0000313" key="5">
    <source>
        <dbReference type="Proteomes" id="UP000244956"/>
    </source>
</evidence>
<dbReference type="RefSeq" id="WP_109262813.1">
    <property type="nucleotide sequence ID" value="NZ_QEWP01000001.1"/>
</dbReference>
<dbReference type="InterPro" id="IPR036116">
    <property type="entry name" value="FN3_sf"/>
</dbReference>
<comment type="caution">
    <text evidence="4">The sequence shown here is derived from an EMBL/GenBank/DDBJ whole genome shotgun (WGS) entry which is preliminary data.</text>
</comment>
<dbReference type="PANTHER" id="PTHR46708:SF2">
    <property type="entry name" value="FIBRONECTIN TYPE-III DOMAIN-CONTAINING PROTEIN"/>
    <property type="match status" value="1"/>
</dbReference>
<dbReference type="OrthoDB" id="926075at2"/>
<dbReference type="PANTHER" id="PTHR46708">
    <property type="entry name" value="TENASCIN"/>
    <property type="match status" value="1"/>
</dbReference>
<evidence type="ECO:0000313" key="4">
    <source>
        <dbReference type="EMBL" id="PWE01363.1"/>
    </source>
</evidence>
<keyword evidence="5" id="KW-1185">Reference proteome</keyword>
<feature type="domain" description="Fibronectin type-III" evidence="3">
    <location>
        <begin position="769"/>
        <end position="859"/>
    </location>
</feature>
<dbReference type="Gene3D" id="2.60.40.10">
    <property type="entry name" value="Immunoglobulins"/>
    <property type="match status" value="3"/>
</dbReference>
<dbReference type="AlphaFoldDB" id="A0A2U2BEA7"/>
<dbReference type="Pfam" id="PF18962">
    <property type="entry name" value="Por_Secre_tail"/>
    <property type="match status" value="1"/>
</dbReference>
<dbReference type="Gene3D" id="3.20.20.80">
    <property type="entry name" value="Glycosidases"/>
    <property type="match status" value="1"/>
</dbReference>
<dbReference type="InterPro" id="IPR050991">
    <property type="entry name" value="ECM_Regulatory_Proteins"/>
</dbReference>
<feature type="chain" id="PRO_5015514235" description="Fibronectin type-III domain-containing protein" evidence="2">
    <location>
        <begin position="21"/>
        <end position="1132"/>
    </location>
</feature>
<dbReference type="InterPro" id="IPR013783">
    <property type="entry name" value="Ig-like_fold"/>
</dbReference>
<dbReference type="CDD" id="cd00063">
    <property type="entry name" value="FN3"/>
    <property type="match status" value="2"/>
</dbReference>
<dbReference type="SMART" id="SM00060">
    <property type="entry name" value="FN3"/>
    <property type="match status" value="3"/>
</dbReference>
<dbReference type="PROSITE" id="PS50853">
    <property type="entry name" value="FN3"/>
    <property type="match status" value="1"/>
</dbReference>
<dbReference type="Pfam" id="PF00041">
    <property type="entry name" value="fn3"/>
    <property type="match status" value="1"/>
</dbReference>
<evidence type="ECO:0000256" key="2">
    <source>
        <dbReference type="SAM" id="SignalP"/>
    </source>
</evidence>
<evidence type="ECO:0000259" key="3">
    <source>
        <dbReference type="PROSITE" id="PS50853"/>
    </source>
</evidence>
<dbReference type="InterPro" id="IPR017853">
    <property type="entry name" value="GH"/>
</dbReference>
<accession>A0A2U2BEA7</accession>
<name>A0A2U2BEA7_9BACT</name>
<dbReference type="Gene3D" id="1.20.1270.90">
    <property type="entry name" value="AF1782-like"/>
    <property type="match status" value="1"/>
</dbReference>
<dbReference type="InterPro" id="IPR026444">
    <property type="entry name" value="Secre_tail"/>
</dbReference>
<sequence>MKKITTIFFLLFLLIQQAYLQTPCGVVLEEDFSTSQLPTGFSEVSTSGNVLVEDGVLKMDYNPSPKTQLKIDFNELSGNVFVNFGFETERNYFTVYGDVFNSNGEVIAQIVLGNNGTKGICISNEYVTSGVSNDFVNLLSENISTGTRYDIYLEIDTDSKTISGNVNGNILDPAQDVSLFSSSMNDVSHIVFVQDYMYGNDSDRDDVAFDDFQVINDPVNRLPLSDKIDEANEYINNAVVGTETGFYSQSDVDDFQNEIDQGELVLGDCNSTQTIVDQAENDLDQAIALFRRSENASPVSVLINSSEVHELTEGLAGYNVRIADSPWNFNNEVFREGVKNADVGFLRYFSGTTADYFDMNTGMYEPQWYEQVHSTSDGSKGWSGFPNLMKWQEGKGPSRLSDLYDLLGENEAKLVITWNGFVDSPDRLRNLAQFCKDNNIIVECWQFCNEPNFYIPDNRHFFNNGADYARKMKEFADAILSVDPDANLALSYGWDNWGGFSASIKDYQNSNGPFWTHPSIHSYPIHGSGVDFNSAMSSANAMLISRTDDAYFNSVEQRSWNGAQLLMTEYGVWNEYLKDKVYSGIYSGEFLTRMSVHPQAWLIGKHVINGAVQPVNDYKTEIWDAWENNYEFDADAFANDYEVNVETLPLLYITPAINNSKSVYLTGVLGGETVNSSSGEMAAVYAAGYVGNFDKDYLVLINKSDKLHEVELKIDGQILSQNISVYSAFSETPDGIAFESDTLQITSSALTLMPFSVTRVEWDKDQMLAPRSPRIYNVEHGDAEVTLNWWKREGADSYTLKYGTVSGQYDHSVEVTTNSATLSTLSPGTKYYFAVTASNSAGTSELSNEVPAFTGTPGIPEINYIHESDGRITIHWESVPFANGYKVKYGTISGDYTQEVDAKNVSGYVLRWLPNDTEYFITVCAYNNAGEGGDAQEVTATAISGRPWAPFLLQGNEKSDGTINLSWWASVNNNGATYDIYHCETPWDESSYTLVESGVQTNTYNDVTMRDAGRHFYRVKASNEKGESFFFSNIATVWKNQSGNTVGIEDVFAKKISVSPNPASSYVRIELAAEMGPVNYRMVNMNGEVLLEGELLNNKRLDVSRCNTGGYFLEFTMENERTIEKIVIKPEY</sequence>
<dbReference type="EMBL" id="QEWP01000001">
    <property type="protein sequence ID" value="PWE01363.1"/>
    <property type="molecule type" value="Genomic_DNA"/>
</dbReference>
<keyword evidence="1" id="KW-0677">Repeat</keyword>
<dbReference type="SUPFAM" id="SSF49265">
    <property type="entry name" value="Fibronectin type III"/>
    <property type="match status" value="2"/>
</dbReference>
<proteinExistence type="predicted"/>
<evidence type="ECO:0000256" key="1">
    <source>
        <dbReference type="ARBA" id="ARBA00022737"/>
    </source>
</evidence>